<proteinExistence type="predicted"/>
<dbReference type="AlphaFoldDB" id="A0A0N5ADT5"/>
<dbReference type="Proteomes" id="UP000046393">
    <property type="component" value="Unplaced"/>
</dbReference>
<protein>
    <submittedName>
        <fullName evidence="2">Uncharacterized protein</fullName>
    </submittedName>
</protein>
<keyword evidence="1" id="KW-1185">Reference proteome</keyword>
<accession>A0A0N5ADT5</accession>
<dbReference type="WBParaSite" id="SMUV_0000235601-mRNA-1">
    <property type="protein sequence ID" value="SMUV_0000235601-mRNA-1"/>
    <property type="gene ID" value="SMUV_0000235601"/>
</dbReference>
<organism evidence="1 2">
    <name type="scientific">Syphacia muris</name>
    <dbReference type="NCBI Taxonomy" id="451379"/>
    <lineage>
        <taxon>Eukaryota</taxon>
        <taxon>Metazoa</taxon>
        <taxon>Ecdysozoa</taxon>
        <taxon>Nematoda</taxon>
        <taxon>Chromadorea</taxon>
        <taxon>Rhabditida</taxon>
        <taxon>Spirurina</taxon>
        <taxon>Oxyuridomorpha</taxon>
        <taxon>Oxyuroidea</taxon>
        <taxon>Oxyuridae</taxon>
        <taxon>Syphacia</taxon>
    </lineage>
</organism>
<reference evidence="2" key="1">
    <citation type="submission" date="2017-02" db="UniProtKB">
        <authorList>
            <consortium name="WormBaseParasite"/>
        </authorList>
    </citation>
    <scope>IDENTIFICATION</scope>
</reference>
<name>A0A0N5ADT5_9BILA</name>
<evidence type="ECO:0000313" key="2">
    <source>
        <dbReference type="WBParaSite" id="SMUV_0000235601-mRNA-1"/>
    </source>
</evidence>
<evidence type="ECO:0000313" key="1">
    <source>
        <dbReference type="Proteomes" id="UP000046393"/>
    </source>
</evidence>
<sequence length="124" mass="14203">MLEVTVSTHSRLSEHYRQTDRDLSEMSARLFIPNVFDALYLSATSKISQSLNLITARLRRTQQRASSSFFAVATNQLFAAALPQRPRAFFPVDGFKTFSWLLYLESFYDTKLVFLAFYGLVTST</sequence>